<dbReference type="EMBL" id="AP019755">
    <property type="protein sequence ID" value="BBL35201.1"/>
    <property type="molecule type" value="Genomic_DNA"/>
</dbReference>
<gene>
    <name evidence="1" type="ORF">Nstercoris_01463</name>
</gene>
<keyword evidence="2" id="KW-1185">Reference proteome</keyword>
<protein>
    <submittedName>
        <fullName evidence="1">Uncharacterized protein</fullName>
    </submittedName>
</protein>
<accession>A0A4Y1YQA2</accession>
<evidence type="ECO:0000313" key="1">
    <source>
        <dbReference type="EMBL" id="BBL35201.1"/>
    </source>
</evidence>
<name>A0A4Y1YQA2_9PROT</name>
<dbReference type="KEGG" id="nst:Nstercoris_01463"/>
<reference evidence="1 2" key="1">
    <citation type="submission" date="2019-06" db="EMBL/GenBank/DDBJ databases">
        <title>Nitrosomonas stercoris KYUHI-S whole genome shotgun sequence.</title>
        <authorList>
            <person name="Nakagawa T."/>
            <person name="Tsuchiya Y."/>
            <person name="Takahashi R."/>
        </authorList>
    </citation>
    <scope>NUCLEOTIDE SEQUENCE [LARGE SCALE GENOMIC DNA]</scope>
    <source>
        <strain evidence="1 2">KYUHI-S</strain>
    </source>
</reference>
<dbReference type="Proteomes" id="UP000316473">
    <property type="component" value="Chromosome"/>
</dbReference>
<sequence>MITSLLPKRCFFKGVIKLMGQTDCTVINYAAHTQNVMSHDIINRYPREYCLTSRLIWENVRLQMGPSLHGYIVFDDTILDKNYSHNTKLVR</sequence>
<evidence type="ECO:0000313" key="2">
    <source>
        <dbReference type="Proteomes" id="UP000316473"/>
    </source>
</evidence>
<organism evidence="1 2">
    <name type="scientific">Nitrosomonas stercoris</name>
    <dbReference type="NCBI Taxonomy" id="1444684"/>
    <lineage>
        <taxon>Bacteria</taxon>
        <taxon>Pseudomonadati</taxon>
        <taxon>Pseudomonadota</taxon>
        <taxon>Betaproteobacteria</taxon>
        <taxon>Nitrosomonadales</taxon>
        <taxon>Nitrosomonadaceae</taxon>
        <taxon>Nitrosomonas</taxon>
    </lineage>
</organism>
<proteinExistence type="predicted"/>
<dbReference type="AlphaFoldDB" id="A0A4Y1YQA2"/>